<dbReference type="SMART" id="SM00409">
    <property type="entry name" value="IG"/>
    <property type="match status" value="1"/>
</dbReference>
<feature type="domain" description="Ig-like" evidence="5">
    <location>
        <begin position="1173"/>
        <end position="1261"/>
    </location>
</feature>
<evidence type="ECO:0000259" key="5">
    <source>
        <dbReference type="PROSITE" id="PS50835"/>
    </source>
</evidence>
<evidence type="ECO:0000256" key="2">
    <source>
        <dbReference type="ARBA" id="ARBA00022490"/>
    </source>
</evidence>
<dbReference type="GO" id="GO:0005737">
    <property type="term" value="C:cytoplasm"/>
    <property type="evidence" value="ECO:0007669"/>
    <property type="project" value="UniProtKB-SubCell"/>
</dbReference>
<proteinExistence type="predicted"/>
<protein>
    <submittedName>
        <fullName evidence="7">Ig-like domain-containing protein</fullName>
    </submittedName>
</protein>
<keyword evidence="4" id="KW-0175">Coiled coil</keyword>
<accession>A0A915LB96</accession>
<dbReference type="SUPFAM" id="SSF48726">
    <property type="entry name" value="Immunoglobulin"/>
    <property type="match status" value="1"/>
</dbReference>
<evidence type="ECO:0000256" key="3">
    <source>
        <dbReference type="ARBA" id="ARBA00023319"/>
    </source>
</evidence>
<dbReference type="WBParaSite" id="nRc.2.0.1.t48117-RA">
    <property type="protein sequence ID" value="nRc.2.0.1.t48117-RA"/>
    <property type="gene ID" value="nRc.2.0.1.g48117"/>
</dbReference>
<dbReference type="Pfam" id="PF25075">
    <property type="entry name" value="DUF7799"/>
    <property type="match status" value="1"/>
</dbReference>
<dbReference type="InterPro" id="IPR007110">
    <property type="entry name" value="Ig-like_dom"/>
</dbReference>
<sequence>MDESIFISMDEPNRAGVTQSQISDVSEEYHYFASESDLSPFIPAAWTSTQAIGGSQENAYSSLTAHMQQSCSSGGFPSHTTTISTIVVKAGDVARLTLAVLRISDFVQIRVDEMIPSFLDIGQNLAEAIHLRDQHSILLQKLAAKEPDVKGLFAKADRIAAEKQAEGPSGIVYQAMVMSLDSAWRDLNEQLRHYQLIRKLEEFMELIRSSGWTTSPEQQIETCNEFRRHLLDASLDVMSSGQSTIERLRQIGSFVDDVETIKEVLTMCTNIEGKMIRCNEARKAIEQVSDQLKLDLEFGHQLWSVRADIETIEHWLTNNADLFSNRNLGDTEVEARILSEQNSKALEECKDFFEILNKVISILNQFSNIKRDEASRLYECSYQIKIKLDQVLVFLETRRQMLYMAVKFFQEGSGALSELEGIERKLKSMSLSRHRDIMVKQHAEFSALVHSSTQGALAQGRSLLQRVGSDAAEVQGVQKMLFDIERRVVEVDNLCTAHRMNAAKRGQKFIEFEEMYENLFKWLVRYGEAFLHANGDMGTTEFAVAEFLNGHRELLDSINEKIKTDVRQITIWMQTNLSQMYFDDNEKKEICTKHSEIAERFEKLRKILQNRIKLGELYARCHKSASQLSSDLDIIEAVIRTSREFEDSDSKSRFDETWRIITDDFNELRHKIDQFCAHTSLPSVQDRSLDSRSAYTCVQHRFEYLQNRYHQTNRQYVEFCAKIEKLSELNGQWKIFVEECIKVIASVDELQREATQAFSKLDQTSNISVEKQKIFLDEFGHKTQSILRQLENCMQTAEILAVHVGETSREKEALVDELLKKHQHVQRTFGQMEVLMSMILTFFMNLQQVDEWMNKITQTFTVERIKQDKKHTHKIFQEYRAACQTVDEFLRFAQSESEQIIRRCRQSDIDARIRDECETTSSLIENRVKKWESIRSDQLPKLEKLNSFVRMENYISETIEAIGTLTTEIRKSSVDVTLSPEAKKLAEIEFQQLKQKIEETESIIRKSVESYEHALPKKIENLKKRWKEFKDELIEIEKKIQISTNYWLLVEEIEYWSREVTEYIVEIGKTTPLLRTAQESEKLAQDVQKYFENVEKEQEKRIVELVKIAEPLYGELADQKMQSHKRRFKEIVDTMHMVINQLHSLVETFETTEEKSREMLRIKSSEYSVPQKPQFTSTLMDMEVNEGARVELSCTVASQPRPQITWFKDNMLVEGISDYKTVYSGNQCTLIIEETFADDSAVYKCRALNEFGVDQTEARLSVRG</sequence>
<name>A0A915LB96_ROMCU</name>
<feature type="coiled-coil region" evidence="4">
    <location>
        <begin position="983"/>
        <end position="1039"/>
    </location>
</feature>
<dbReference type="AlphaFoldDB" id="A0A915LB96"/>
<organism evidence="6 7">
    <name type="scientific">Romanomermis culicivorax</name>
    <name type="common">Nematode worm</name>
    <dbReference type="NCBI Taxonomy" id="13658"/>
    <lineage>
        <taxon>Eukaryota</taxon>
        <taxon>Metazoa</taxon>
        <taxon>Ecdysozoa</taxon>
        <taxon>Nematoda</taxon>
        <taxon>Enoplea</taxon>
        <taxon>Dorylaimia</taxon>
        <taxon>Mermithida</taxon>
        <taxon>Mermithoidea</taxon>
        <taxon>Mermithidae</taxon>
        <taxon>Romanomermis</taxon>
    </lineage>
</organism>
<dbReference type="InterPro" id="IPR013783">
    <property type="entry name" value="Ig-like_fold"/>
</dbReference>
<dbReference type="Gene3D" id="1.20.58.60">
    <property type="match status" value="2"/>
</dbReference>
<dbReference type="Pfam" id="PF25101">
    <property type="entry name" value="Spectrin_7"/>
    <property type="match status" value="1"/>
</dbReference>
<evidence type="ECO:0000256" key="4">
    <source>
        <dbReference type="SAM" id="Coils"/>
    </source>
</evidence>
<dbReference type="Pfam" id="PF07679">
    <property type="entry name" value="I-set"/>
    <property type="match status" value="1"/>
</dbReference>
<dbReference type="InterPro" id="IPR058157">
    <property type="entry name" value="Spectrin_met"/>
</dbReference>
<dbReference type="InterPro" id="IPR003599">
    <property type="entry name" value="Ig_sub"/>
</dbReference>
<dbReference type="PANTHER" id="PTHR47633">
    <property type="entry name" value="IMMUNOGLOBULIN"/>
    <property type="match status" value="1"/>
</dbReference>
<dbReference type="PROSITE" id="PS50835">
    <property type="entry name" value="IG_LIKE"/>
    <property type="match status" value="1"/>
</dbReference>
<dbReference type="Proteomes" id="UP000887565">
    <property type="component" value="Unplaced"/>
</dbReference>
<dbReference type="InterPro" id="IPR056701">
    <property type="entry name" value="DUF7799"/>
</dbReference>
<evidence type="ECO:0000256" key="1">
    <source>
        <dbReference type="ARBA" id="ARBA00004496"/>
    </source>
</evidence>
<keyword evidence="3" id="KW-0393">Immunoglobulin domain</keyword>
<keyword evidence="2" id="KW-0963">Cytoplasm</keyword>
<dbReference type="InterPro" id="IPR036179">
    <property type="entry name" value="Ig-like_dom_sf"/>
</dbReference>
<keyword evidence="6" id="KW-1185">Reference proteome</keyword>
<dbReference type="InterPro" id="IPR003598">
    <property type="entry name" value="Ig_sub2"/>
</dbReference>
<dbReference type="OMA" id="IMEDWNT"/>
<evidence type="ECO:0000313" key="6">
    <source>
        <dbReference type="Proteomes" id="UP000887565"/>
    </source>
</evidence>
<dbReference type="SUPFAM" id="SSF46966">
    <property type="entry name" value="Spectrin repeat"/>
    <property type="match status" value="3"/>
</dbReference>
<dbReference type="InterPro" id="IPR013098">
    <property type="entry name" value="Ig_I-set"/>
</dbReference>
<dbReference type="FunFam" id="2.60.40.10:FF:000425">
    <property type="entry name" value="Myosin light chain kinase"/>
    <property type="match status" value="1"/>
</dbReference>
<dbReference type="Gene3D" id="2.60.40.10">
    <property type="entry name" value="Immunoglobulins"/>
    <property type="match status" value="1"/>
</dbReference>
<dbReference type="SMART" id="SM00408">
    <property type="entry name" value="IGc2"/>
    <property type="match status" value="1"/>
</dbReference>
<reference evidence="7" key="1">
    <citation type="submission" date="2022-11" db="UniProtKB">
        <authorList>
            <consortium name="WormBaseParasite"/>
        </authorList>
    </citation>
    <scope>IDENTIFICATION</scope>
</reference>
<comment type="subcellular location">
    <subcellularLocation>
        <location evidence="1">Cytoplasm</location>
    </subcellularLocation>
</comment>
<evidence type="ECO:0000313" key="7">
    <source>
        <dbReference type="WBParaSite" id="nRc.2.0.1.t48117-RA"/>
    </source>
</evidence>